<organism evidence="3 4">
    <name type="scientific">Obesumbacterium proteus ATCC 12841</name>
    <dbReference type="NCBI Taxonomy" id="1354268"/>
    <lineage>
        <taxon>Bacteria</taxon>
        <taxon>Pseudomonadati</taxon>
        <taxon>Pseudomonadota</taxon>
        <taxon>Gammaproteobacteria</taxon>
        <taxon>Enterobacterales</taxon>
        <taxon>Hafniaceae</taxon>
        <taxon>Obesumbacterium</taxon>
    </lineage>
</organism>
<reference evidence="3 4" key="1">
    <citation type="submission" date="2016-04" db="EMBL/GenBank/DDBJ databases">
        <title>ATOL: Assembling a taxonomically balanced genome-scale reconstruction of the evolutionary history of the Enterobacteriaceae.</title>
        <authorList>
            <person name="Plunkett G.III."/>
            <person name="Neeno-Eckwall E.C."/>
            <person name="Glasner J.D."/>
            <person name="Perna N.T."/>
        </authorList>
    </citation>
    <scope>NUCLEOTIDE SEQUENCE [LARGE SCALE GENOMIC DNA]</scope>
    <source>
        <strain evidence="3 4">ATCC 12841</strain>
    </source>
</reference>
<dbReference type="Proteomes" id="UP000078431">
    <property type="component" value="Unassembled WGS sequence"/>
</dbReference>
<sequence length="96" mass="10959">MSSARTARGHAVLADKAYSEHTLRNEFKRKGIKTSIPRKSNEKIASDGRSPLNRDAYRNRNVVERCFGRLKEYRRIATGYNKTARNYLAMVKLGGI</sequence>
<evidence type="ECO:0000313" key="3">
    <source>
        <dbReference type="EMBL" id="OAT56669.1"/>
    </source>
</evidence>
<dbReference type="Pfam" id="PF13586">
    <property type="entry name" value="DDE_Tnp_1_2"/>
    <property type="match status" value="1"/>
</dbReference>
<proteinExistence type="predicted"/>
<feature type="region of interest" description="Disordered" evidence="1">
    <location>
        <begin position="29"/>
        <end position="54"/>
    </location>
</feature>
<name>A0AA91E9Y1_9GAMM</name>
<dbReference type="EMBL" id="LXEX01000073">
    <property type="protein sequence ID" value="OAT56669.1"/>
    <property type="molecule type" value="Genomic_DNA"/>
</dbReference>
<keyword evidence="4" id="KW-1185">Reference proteome</keyword>
<evidence type="ECO:0000313" key="4">
    <source>
        <dbReference type="Proteomes" id="UP000078431"/>
    </source>
</evidence>
<dbReference type="AlphaFoldDB" id="A0AA91E9Y1"/>
<dbReference type="InterPro" id="IPR025668">
    <property type="entry name" value="Tnp_DDE_dom"/>
</dbReference>
<dbReference type="PANTHER" id="PTHR30007:SF1">
    <property type="entry name" value="BLR1914 PROTEIN"/>
    <property type="match status" value="1"/>
</dbReference>
<feature type="domain" description="Transposase DDE" evidence="2">
    <location>
        <begin position="12"/>
        <end position="90"/>
    </location>
</feature>
<comment type="caution">
    <text evidence="3">The sequence shown here is derived from an EMBL/GenBank/DDBJ whole genome shotgun (WGS) entry which is preliminary data.</text>
</comment>
<dbReference type="PANTHER" id="PTHR30007">
    <property type="entry name" value="PHP DOMAIN PROTEIN"/>
    <property type="match status" value="1"/>
</dbReference>
<accession>A0AA91E9Y1</accession>
<gene>
    <name evidence="3" type="ORF">M993_04647</name>
</gene>
<protein>
    <submittedName>
        <fullName evidence="3">Transposase</fullName>
    </submittedName>
</protein>
<evidence type="ECO:0000259" key="2">
    <source>
        <dbReference type="Pfam" id="PF13586"/>
    </source>
</evidence>
<evidence type="ECO:0000256" key="1">
    <source>
        <dbReference type="SAM" id="MobiDB-lite"/>
    </source>
</evidence>